<dbReference type="RefSeq" id="WP_290365504.1">
    <property type="nucleotide sequence ID" value="NZ_JAUFQU010000082.1"/>
</dbReference>
<dbReference type="EMBL" id="JAUFQU010000082">
    <property type="protein sequence ID" value="MDN3710278.1"/>
    <property type="molecule type" value="Genomic_DNA"/>
</dbReference>
<organism evidence="2 3">
    <name type="scientific">Paenimyroides ceti</name>
    <dbReference type="NCBI Taxonomy" id="395087"/>
    <lineage>
        <taxon>Bacteria</taxon>
        <taxon>Pseudomonadati</taxon>
        <taxon>Bacteroidota</taxon>
        <taxon>Flavobacteriia</taxon>
        <taxon>Flavobacteriales</taxon>
        <taxon>Flavobacteriaceae</taxon>
        <taxon>Paenimyroides</taxon>
    </lineage>
</organism>
<feature type="chain" id="PRO_5046351950" evidence="1">
    <location>
        <begin position="20"/>
        <end position="142"/>
    </location>
</feature>
<feature type="signal peptide" evidence="1">
    <location>
        <begin position="1"/>
        <end position="19"/>
    </location>
</feature>
<evidence type="ECO:0000313" key="2">
    <source>
        <dbReference type="EMBL" id="MDN3710278.1"/>
    </source>
</evidence>
<comment type="caution">
    <text evidence="2">The sequence shown here is derived from an EMBL/GenBank/DDBJ whole genome shotgun (WGS) entry which is preliminary data.</text>
</comment>
<sequence length="142" mass="16241">MKKFVLCFFAVLGFSSLQAQEVKSEIEIVDTVRTVVMTINADRFNDLKDFDWRGNLTSVFKDVPDNAVIGIRINIGDKQLTDDSSTLANKMSLYKQDYAKNKETLLRNVVRMVQSFVDDDQKGHNMSNYTEKINIFTESSLL</sequence>
<evidence type="ECO:0000313" key="3">
    <source>
        <dbReference type="Proteomes" id="UP001242368"/>
    </source>
</evidence>
<accession>A0ABT8D0B3</accession>
<keyword evidence="1" id="KW-0732">Signal</keyword>
<proteinExistence type="predicted"/>
<keyword evidence="3" id="KW-1185">Reference proteome</keyword>
<name>A0ABT8D0B3_9FLAO</name>
<reference evidence="3" key="1">
    <citation type="journal article" date="2019" name="Int. J. Syst. Evol. Microbiol.">
        <title>The Global Catalogue of Microorganisms (GCM) 10K type strain sequencing project: providing services to taxonomists for standard genome sequencing and annotation.</title>
        <authorList>
            <consortium name="The Broad Institute Genomics Platform"/>
            <consortium name="The Broad Institute Genome Sequencing Center for Infectious Disease"/>
            <person name="Wu L."/>
            <person name="Ma J."/>
        </authorList>
    </citation>
    <scope>NUCLEOTIDE SEQUENCE [LARGE SCALE GENOMIC DNA]</scope>
    <source>
        <strain evidence="3">CECT 7184</strain>
    </source>
</reference>
<dbReference type="Proteomes" id="UP001242368">
    <property type="component" value="Unassembled WGS sequence"/>
</dbReference>
<protein>
    <submittedName>
        <fullName evidence="2">Uncharacterized protein</fullName>
    </submittedName>
</protein>
<gene>
    <name evidence="2" type="ORF">QW060_25925</name>
</gene>
<evidence type="ECO:0000256" key="1">
    <source>
        <dbReference type="SAM" id="SignalP"/>
    </source>
</evidence>